<evidence type="ECO:0000256" key="1">
    <source>
        <dbReference type="ARBA" id="ARBA00023002"/>
    </source>
</evidence>
<dbReference type="HOGENOM" id="CLU_059021_1_1_11"/>
<dbReference type="Gene3D" id="2.30.110.10">
    <property type="entry name" value="Electron Transport, Fmn-binding Protein, Chain A"/>
    <property type="match status" value="1"/>
</dbReference>
<proteinExistence type="predicted"/>
<dbReference type="PANTHER" id="PTHR30466:SF1">
    <property type="entry name" value="FMN REDUCTASE (NADH) RUTF"/>
    <property type="match status" value="1"/>
</dbReference>
<evidence type="ECO:0000259" key="2">
    <source>
        <dbReference type="SMART" id="SM00903"/>
    </source>
</evidence>
<dbReference type="EMBL" id="CP002280">
    <property type="protein sequence ID" value="ADP40301.1"/>
    <property type="molecule type" value="Genomic_DNA"/>
</dbReference>
<dbReference type="InterPro" id="IPR012349">
    <property type="entry name" value="Split_barrel_FMN-bd"/>
</dbReference>
<dbReference type="SUPFAM" id="SSF50475">
    <property type="entry name" value="FMN-binding split barrel"/>
    <property type="match status" value="1"/>
</dbReference>
<dbReference type="eggNOG" id="COG1853">
    <property type="taxonomic scope" value="Bacteria"/>
</dbReference>
<dbReference type="InterPro" id="IPR050268">
    <property type="entry name" value="NADH-dep_flavin_reductase"/>
</dbReference>
<evidence type="ECO:0000313" key="3">
    <source>
        <dbReference type="EMBL" id="ADP40301.1"/>
    </source>
</evidence>
<dbReference type="GO" id="GO:0010181">
    <property type="term" value="F:FMN binding"/>
    <property type="evidence" value="ECO:0007669"/>
    <property type="project" value="InterPro"/>
</dbReference>
<organism evidence="3 4">
    <name type="scientific">Rothia dentocariosa (strain ATCC 17931 / CDC X599 / XDIA)</name>
    <dbReference type="NCBI Taxonomy" id="762948"/>
    <lineage>
        <taxon>Bacteria</taxon>
        <taxon>Bacillati</taxon>
        <taxon>Actinomycetota</taxon>
        <taxon>Actinomycetes</taxon>
        <taxon>Micrococcales</taxon>
        <taxon>Micrococcaceae</taxon>
        <taxon>Rothia</taxon>
    </lineage>
</organism>
<sequence length="220" mass="23726">MLLGARHKSPVREILSNKRVLGAAAFYSKDSLPHIHWRCSMRKVLTMAEPLESETSELFKQAFGHHPAGVAVITATDDAGEPAGFTASSLTSVAAEPAIVAFSLKADSGSAGKIAAAPSFLIHMLDAENVQLAKNFATHGYPRFADKSSWEFLSSGEPLVHGVRRVLRATPLSRVEAGPALVFTARVEEFIRHDLGGTPLVYHSRSFHALGKHSNVDYAI</sequence>
<dbReference type="KEGG" id="rdn:HMPREF0733_10843"/>
<protein>
    <submittedName>
        <fullName evidence="3">Flavin reductase-like protein</fullName>
    </submittedName>
</protein>
<accession>E3H2N2</accession>
<dbReference type="AlphaFoldDB" id="E3H2N2"/>
<name>E3H2N2_ROTDC</name>
<dbReference type="Pfam" id="PF01613">
    <property type="entry name" value="Flavin_Reduct"/>
    <property type="match status" value="1"/>
</dbReference>
<dbReference type="Proteomes" id="UP000000387">
    <property type="component" value="Chromosome"/>
</dbReference>
<keyword evidence="1" id="KW-0560">Oxidoreductase</keyword>
<gene>
    <name evidence="3" type="ordered locus">HMPREF0733_10843</name>
</gene>
<dbReference type="SMART" id="SM00903">
    <property type="entry name" value="Flavin_Reduct"/>
    <property type="match status" value="1"/>
</dbReference>
<feature type="domain" description="Flavin reductase like" evidence="2">
    <location>
        <begin position="63"/>
        <end position="209"/>
    </location>
</feature>
<dbReference type="GO" id="GO:0042602">
    <property type="term" value="F:riboflavin reductase (NADPH) activity"/>
    <property type="evidence" value="ECO:0007669"/>
    <property type="project" value="TreeGrafter"/>
</dbReference>
<reference evidence="4" key="1">
    <citation type="submission" date="2010-10" db="EMBL/GenBank/DDBJ databases">
        <title>The complete genome of Rothia dentocariosa ATCC 17931.</title>
        <authorList>
            <person name="Muzny D."/>
            <person name="Qin X."/>
            <person name="Buhay C."/>
            <person name="Dugan-Rocha S."/>
            <person name="Ding Y."/>
            <person name="Chen G."/>
            <person name="Hawes A."/>
            <person name="Holder M."/>
            <person name="Jhangiani S."/>
            <person name="Johnson A."/>
            <person name="Khan Z."/>
            <person name="Li Z."/>
            <person name="Liu W."/>
            <person name="Liu X."/>
            <person name="Perez L."/>
            <person name="Shen H."/>
            <person name="Wang Q."/>
            <person name="Watt J."/>
            <person name="Xi L."/>
            <person name="Xin Y."/>
            <person name="Zhou J."/>
            <person name="Deng J."/>
            <person name="Jiang H."/>
            <person name="Liu Y."/>
            <person name="Qu J."/>
            <person name="Song X.-Z."/>
            <person name="Zhang L."/>
            <person name="Villasana D."/>
            <person name="Johnson A."/>
            <person name="Liu J."/>
            <person name="Liyanage D."/>
            <person name="Lorensuhewa L."/>
            <person name="Robinson T."/>
            <person name="Song A."/>
            <person name="Song B.-B."/>
            <person name="Dinh H."/>
            <person name="Thornton R."/>
            <person name="Coyle M."/>
            <person name="Francisco L."/>
            <person name="Jackson L."/>
            <person name="Javaid M."/>
            <person name="Korchina V."/>
            <person name="Kovar C."/>
            <person name="Mata R."/>
            <person name="Mathew T."/>
            <person name="Ngo R."/>
            <person name="Nguyen L."/>
            <person name="Nguyen N."/>
            <person name="Okwuonu G."/>
            <person name="Ongeri F."/>
            <person name="Pham C."/>
            <person name="Simmons D."/>
            <person name="Wilczek-Boney K."/>
            <person name="Hale W."/>
            <person name="Jakkamsetti A."/>
            <person name="Pham P."/>
            <person name="Ruth R."/>
            <person name="San Lucas F."/>
            <person name="Warren J."/>
            <person name="Zhang J."/>
            <person name="Zhao Z."/>
            <person name="Zhou C."/>
            <person name="Zhu D."/>
            <person name="Lee S."/>
            <person name="Bess C."/>
            <person name="Blankenburg K."/>
            <person name="Forbes L."/>
            <person name="Fu Q."/>
            <person name="Gubbala S."/>
            <person name="Hirani K."/>
            <person name="Jayaseelan J.C."/>
            <person name="Lara F."/>
            <person name="Munidasa M."/>
            <person name="Palculict T."/>
            <person name="Patil S."/>
            <person name="Pu L.-L."/>
            <person name="Saada N."/>
            <person name="Tang L."/>
            <person name="Weissenberger G."/>
            <person name="Zhu Y."/>
            <person name="Hemphill L."/>
            <person name="Shang Y."/>
            <person name="Youmans B."/>
            <person name="Ayvaz T."/>
            <person name="Ross M."/>
            <person name="Santibanez J."/>
            <person name="Aqrawi P."/>
            <person name="Gross S."/>
            <person name="Joshi V."/>
            <person name="Fowler G."/>
            <person name="Nazareth L."/>
            <person name="Reid J."/>
            <person name="Worley K."/>
            <person name="Petrosino J."/>
            <person name="Highlander S."/>
            <person name="Gibbs R."/>
        </authorList>
    </citation>
    <scope>NUCLEOTIDE SEQUENCE [LARGE SCALE GENOMIC DNA]</scope>
    <source>
        <strain evidence="4">ATCC 17931 / CDC X599 / XDIA</strain>
    </source>
</reference>
<dbReference type="PANTHER" id="PTHR30466">
    <property type="entry name" value="FLAVIN REDUCTASE"/>
    <property type="match status" value="1"/>
</dbReference>
<dbReference type="InterPro" id="IPR002563">
    <property type="entry name" value="Flavin_Rdtase-like_dom"/>
</dbReference>
<evidence type="ECO:0000313" key="4">
    <source>
        <dbReference type="Proteomes" id="UP000000387"/>
    </source>
</evidence>